<evidence type="ECO:0000256" key="1">
    <source>
        <dbReference type="ARBA" id="ARBA00008645"/>
    </source>
</evidence>
<comment type="similarity">
    <text evidence="1">Belongs to the AB hydrolase superfamily.</text>
</comment>
<dbReference type="Proteomes" id="UP000237983">
    <property type="component" value="Unassembled WGS sequence"/>
</dbReference>
<sequence length="272" mass="29105">MPISPIHAGISLHRNNVQVSGNPLGQPVLFAHGFGGSQESWQLVTPAFLDDCLVVVFDHVGSGGSDVSAYDRGKYDSLHGYADDILEIITELGLRDVVYVGHCVSGIMGILAANRSPELFSKLVLVGPSPRYVADEDYVGGFTQDAIDDMLDSLDSNYLGWSSVMAPTIMGNSDRPQLGEDLTASFSTVDPAIAAHFARVTFLSDNRRDLADVVVPTLVLQSTDDVIAPLAVGQYVTEQIAGSTFVVMTSRGHVPNLSDPDEVAGHIRSFLD</sequence>
<feature type="domain" description="AB hydrolase-1" evidence="2">
    <location>
        <begin position="28"/>
        <end position="264"/>
    </location>
</feature>
<organism evidence="3 4">
    <name type="scientific">Glaciihabitans tibetensis</name>
    <dbReference type="NCBI Taxonomy" id="1266600"/>
    <lineage>
        <taxon>Bacteria</taxon>
        <taxon>Bacillati</taxon>
        <taxon>Actinomycetota</taxon>
        <taxon>Actinomycetes</taxon>
        <taxon>Micrococcales</taxon>
        <taxon>Microbacteriaceae</taxon>
        <taxon>Glaciihabitans</taxon>
    </lineage>
</organism>
<dbReference type="EMBL" id="PVTL01000005">
    <property type="protein sequence ID" value="PRY68030.1"/>
    <property type="molecule type" value="Genomic_DNA"/>
</dbReference>
<dbReference type="RefSeq" id="WP_106212673.1">
    <property type="nucleotide sequence ID" value="NZ_PVTL01000005.1"/>
</dbReference>
<dbReference type="InterPro" id="IPR029058">
    <property type="entry name" value="AB_hydrolase_fold"/>
</dbReference>
<dbReference type="OrthoDB" id="8680283at2"/>
<proteinExistence type="inferred from homology"/>
<dbReference type="Gene3D" id="3.40.50.1820">
    <property type="entry name" value="alpha/beta hydrolase"/>
    <property type="match status" value="1"/>
</dbReference>
<dbReference type="PRINTS" id="PR00111">
    <property type="entry name" value="ABHYDROLASE"/>
</dbReference>
<dbReference type="GO" id="GO:0003824">
    <property type="term" value="F:catalytic activity"/>
    <property type="evidence" value="ECO:0007669"/>
    <property type="project" value="UniProtKB-ARBA"/>
</dbReference>
<dbReference type="Pfam" id="PF12697">
    <property type="entry name" value="Abhydrolase_6"/>
    <property type="match status" value="1"/>
</dbReference>
<accession>A0A2T0VCY6</accession>
<evidence type="ECO:0000313" key="3">
    <source>
        <dbReference type="EMBL" id="PRY68030.1"/>
    </source>
</evidence>
<keyword evidence="4" id="KW-1185">Reference proteome</keyword>
<evidence type="ECO:0000259" key="2">
    <source>
        <dbReference type="Pfam" id="PF12697"/>
    </source>
</evidence>
<name>A0A2T0VCY6_9MICO</name>
<dbReference type="PANTHER" id="PTHR43039">
    <property type="entry name" value="ESTERASE-RELATED"/>
    <property type="match status" value="1"/>
</dbReference>
<dbReference type="SUPFAM" id="SSF53474">
    <property type="entry name" value="alpha/beta-Hydrolases"/>
    <property type="match status" value="1"/>
</dbReference>
<dbReference type="AlphaFoldDB" id="A0A2T0VCY6"/>
<gene>
    <name evidence="3" type="ORF">B0I08_105194</name>
</gene>
<comment type="caution">
    <text evidence="3">The sequence shown here is derived from an EMBL/GenBank/DDBJ whole genome shotgun (WGS) entry which is preliminary data.</text>
</comment>
<dbReference type="InterPro" id="IPR000073">
    <property type="entry name" value="AB_hydrolase_1"/>
</dbReference>
<protein>
    <submittedName>
        <fullName evidence="3">Sigma-B regulation protein RsbQ</fullName>
    </submittedName>
</protein>
<evidence type="ECO:0000313" key="4">
    <source>
        <dbReference type="Proteomes" id="UP000237983"/>
    </source>
</evidence>
<reference evidence="3 4" key="1">
    <citation type="submission" date="2018-03" db="EMBL/GenBank/DDBJ databases">
        <title>Genomic Encyclopedia of Type Strains, Phase III (KMG-III): the genomes of soil and plant-associated and newly described type strains.</title>
        <authorList>
            <person name="Whitman W."/>
        </authorList>
    </citation>
    <scope>NUCLEOTIDE SEQUENCE [LARGE SCALE GENOMIC DNA]</scope>
    <source>
        <strain evidence="3 4">CGMCC 1.12484</strain>
    </source>
</reference>